<keyword evidence="8" id="KW-0175">Coiled coil</keyword>
<evidence type="ECO:0000259" key="11">
    <source>
        <dbReference type="Pfam" id="PF02706"/>
    </source>
</evidence>
<feature type="domain" description="CobQ/CobB/MinD/ParA nucleotide binding" evidence="10">
    <location>
        <begin position="531"/>
        <end position="567"/>
    </location>
</feature>
<dbReference type="Pfam" id="PF23607">
    <property type="entry name" value="WZC_N"/>
    <property type="match status" value="1"/>
</dbReference>
<accession>A0A4Q7SA70</accession>
<protein>
    <submittedName>
        <fullName evidence="13">Tyrosine-protein kinase Etk/Wzc</fullName>
    </submittedName>
</protein>
<evidence type="ECO:0000256" key="3">
    <source>
        <dbReference type="ARBA" id="ARBA00022692"/>
    </source>
</evidence>
<proteinExistence type="predicted"/>
<evidence type="ECO:0000259" key="12">
    <source>
        <dbReference type="Pfam" id="PF13807"/>
    </source>
</evidence>
<evidence type="ECO:0000313" key="14">
    <source>
        <dbReference type="Proteomes" id="UP000291078"/>
    </source>
</evidence>
<keyword evidence="14" id="KW-1185">Reference proteome</keyword>
<evidence type="ECO:0000259" key="10">
    <source>
        <dbReference type="Pfam" id="PF01656"/>
    </source>
</evidence>
<dbReference type="Pfam" id="PF13807">
    <property type="entry name" value="GNVR"/>
    <property type="match status" value="1"/>
</dbReference>
<dbReference type="GO" id="GO:0005886">
    <property type="term" value="C:plasma membrane"/>
    <property type="evidence" value="ECO:0007669"/>
    <property type="project" value="UniProtKB-SubCell"/>
</dbReference>
<feature type="domain" description="Polysaccharide chain length determinant N-terminal" evidence="11">
    <location>
        <begin position="13"/>
        <end position="103"/>
    </location>
</feature>
<keyword evidence="13" id="KW-0808">Transferase</keyword>
<dbReference type="InterPro" id="IPR005702">
    <property type="entry name" value="Wzc-like_C"/>
</dbReference>
<dbReference type="GO" id="GO:0004713">
    <property type="term" value="F:protein tyrosine kinase activity"/>
    <property type="evidence" value="ECO:0007669"/>
    <property type="project" value="TreeGrafter"/>
</dbReference>
<keyword evidence="5" id="KW-0067">ATP-binding</keyword>
<dbReference type="InterPro" id="IPR002586">
    <property type="entry name" value="CobQ/CobB/MinD/ParA_Nub-bd_dom"/>
</dbReference>
<dbReference type="PANTHER" id="PTHR32309:SF13">
    <property type="entry name" value="FERRIC ENTEROBACTIN TRANSPORT PROTEIN FEPE"/>
    <property type="match status" value="1"/>
</dbReference>
<keyword evidence="3 9" id="KW-0812">Transmembrane</keyword>
<evidence type="ECO:0000256" key="2">
    <source>
        <dbReference type="ARBA" id="ARBA00022475"/>
    </source>
</evidence>
<evidence type="ECO:0000256" key="9">
    <source>
        <dbReference type="SAM" id="Phobius"/>
    </source>
</evidence>
<feature type="domain" description="Tyrosine-protein kinase G-rich" evidence="12">
    <location>
        <begin position="373"/>
        <end position="452"/>
    </location>
</feature>
<feature type="coiled-coil region" evidence="8">
    <location>
        <begin position="274"/>
        <end position="366"/>
    </location>
</feature>
<organism evidence="13 14">
    <name type="scientific">Cupriavidus agavae</name>
    <dbReference type="NCBI Taxonomy" id="1001822"/>
    <lineage>
        <taxon>Bacteria</taxon>
        <taxon>Pseudomonadati</taxon>
        <taxon>Pseudomonadota</taxon>
        <taxon>Betaproteobacteria</taxon>
        <taxon>Burkholderiales</taxon>
        <taxon>Burkholderiaceae</taxon>
        <taxon>Cupriavidus</taxon>
    </lineage>
</organism>
<dbReference type="Pfam" id="PF01656">
    <property type="entry name" value="CbiA"/>
    <property type="match status" value="1"/>
</dbReference>
<dbReference type="InterPro" id="IPR003856">
    <property type="entry name" value="LPS_length_determ_N"/>
</dbReference>
<gene>
    <name evidence="13" type="ORF">EV147_1362</name>
</gene>
<evidence type="ECO:0000256" key="1">
    <source>
        <dbReference type="ARBA" id="ARBA00004651"/>
    </source>
</evidence>
<sequence length="751" mass="80781">MTSAAARAPAARDEVTLLHLFDVLSRHRRLVVAMVLAGLLAGMAFMLLVRPTWQADMLIQLDDAGTAATTLGLPADMANLFDVKTTAAAEAQILASRRVLAGAVTRLRLHIEVLPGRWAALGVLRGWLGERVDEVVVEAFDVPAPFEGEAFRLTVLPDGRHWRLDGPGLGIPVTAAMGVEHAMETVDGPWRIKVIDRGAAPGAQFTVTRRSRLSMVAATRDQFNVQEKVRQSGVLVATLRGTDRALVTALLREIGDQYVRQSIEQRSAEAAQSLLFLDRQLPDLKRQLEAAQERYTSMTERHGIADLAEEARLALKAAAEARTQLLWLTQKREELVTRFTRHHASVTAIDRQMDAVRRQLQQVEGNVRGLPALQRQVAELTLDVRVATDLYMALLGSAQQLELVKAGQVAGARVVDMAEAGETPIAPKWPLALGMGLLGGLVLGAGLAFARDWFAGGVCEPEEIEAALGVSVLAMVPRTERQRALDVQISRGEGGGLLSGVAPDDPAVESLRSLRTALRLTRLNQQRRVVLVTGSEPGSGKSFIATNLAALLGADGLRVLLVDIDTHCGRVHEAFRLPAAPGTCEVVDGALSLDAAVHRGVAPGLDVLTQGQAPGDGVEPFAGGRLAEFLAQARFSYDAVVIDAPPVQANTNAVLFARNADLVLLVARDGHSRMGDLRESVRRLRLCGIELDCAVLNGVTPRLGRYGGRFGAYGTYGYGGYGRYGAGGRPPGRLGAWSARLRSLWRGGRRQ</sequence>
<comment type="caution">
    <text evidence="13">The sequence shown here is derived from an EMBL/GenBank/DDBJ whole genome shotgun (WGS) entry which is preliminary data.</text>
</comment>
<keyword evidence="6 9" id="KW-1133">Transmembrane helix</keyword>
<dbReference type="Proteomes" id="UP000291078">
    <property type="component" value="Unassembled WGS sequence"/>
</dbReference>
<feature type="transmembrane region" description="Helical" evidence="9">
    <location>
        <begin position="30"/>
        <end position="49"/>
    </location>
</feature>
<dbReference type="InterPro" id="IPR027417">
    <property type="entry name" value="P-loop_NTPase"/>
</dbReference>
<comment type="subcellular location">
    <subcellularLocation>
        <location evidence="1">Cell membrane</location>
        <topology evidence="1">Multi-pass membrane protein</topology>
    </subcellularLocation>
</comment>
<dbReference type="EMBL" id="SGXM01000001">
    <property type="protein sequence ID" value="RZT42332.1"/>
    <property type="molecule type" value="Genomic_DNA"/>
</dbReference>
<dbReference type="AlphaFoldDB" id="A0A4Q7SA70"/>
<evidence type="ECO:0000256" key="7">
    <source>
        <dbReference type="ARBA" id="ARBA00023136"/>
    </source>
</evidence>
<dbReference type="RefSeq" id="WP_130390334.1">
    <property type="nucleotide sequence ID" value="NZ_SGXM01000001.1"/>
</dbReference>
<dbReference type="Gene3D" id="3.40.50.300">
    <property type="entry name" value="P-loop containing nucleotide triphosphate hydrolases"/>
    <property type="match status" value="1"/>
</dbReference>
<dbReference type="OrthoDB" id="9808257at2"/>
<keyword evidence="2" id="KW-1003">Cell membrane</keyword>
<evidence type="ECO:0000256" key="6">
    <source>
        <dbReference type="ARBA" id="ARBA00022989"/>
    </source>
</evidence>
<evidence type="ECO:0000256" key="4">
    <source>
        <dbReference type="ARBA" id="ARBA00022741"/>
    </source>
</evidence>
<dbReference type="Pfam" id="PF02706">
    <property type="entry name" value="Wzz"/>
    <property type="match status" value="1"/>
</dbReference>
<name>A0A4Q7SA70_9BURK</name>
<dbReference type="SUPFAM" id="SSF52540">
    <property type="entry name" value="P-loop containing nucleoside triphosphate hydrolases"/>
    <property type="match status" value="1"/>
</dbReference>
<dbReference type="InterPro" id="IPR032807">
    <property type="entry name" value="GNVR"/>
</dbReference>
<evidence type="ECO:0000256" key="5">
    <source>
        <dbReference type="ARBA" id="ARBA00022840"/>
    </source>
</evidence>
<keyword evidence="4" id="KW-0547">Nucleotide-binding</keyword>
<dbReference type="InterPro" id="IPR050445">
    <property type="entry name" value="Bact_polysacc_biosynth/exp"/>
</dbReference>
<dbReference type="CDD" id="cd05387">
    <property type="entry name" value="BY-kinase"/>
    <property type="match status" value="1"/>
</dbReference>
<reference evidence="13 14" key="1">
    <citation type="journal article" date="2015" name="Stand. Genomic Sci.">
        <title>Genomic Encyclopedia of Bacterial and Archaeal Type Strains, Phase III: the genomes of soil and plant-associated and newly described type strains.</title>
        <authorList>
            <person name="Whitman W.B."/>
            <person name="Woyke T."/>
            <person name="Klenk H.P."/>
            <person name="Zhou Y."/>
            <person name="Lilburn T.G."/>
            <person name="Beck B.J."/>
            <person name="De Vos P."/>
            <person name="Vandamme P."/>
            <person name="Eisen J.A."/>
            <person name="Garrity G."/>
            <person name="Hugenholtz P."/>
            <person name="Kyrpides N.C."/>
        </authorList>
    </citation>
    <scope>NUCLEOTIDE SEQUENCE [LARGE SCALE GENOMIC DNA]</scope>
    <source>
        <strain evidence="13 14">ASC-9842</strain>
    </source>
</reference>
<evidence type="ECO:0000256" key="8">
    <source>
        <dbReference type="SAM" id="Coils"/>
    </source>
</evidence>
<dbReference type="PANTHER" id="PTHR32309">
    <property type="entry name" value="TYROSINE-PROTEIN KINASE"/>
    <property type="match status" value="1"/>
</dbReference>
<keyword evidence="13" id="KW-0418">Kinase</keyword>
<keyword evidence="7 9" id="KW-0472">Membrane</keyword>
<evidence type="ECO:0000313" key="13">
    <source>
        <dbReference type="EMBL" id="RZT42332.1"/>
    </source>
</evidence>